<gene>
    <name evidence="1" type="ORF">QRX60_30530</name>
</gene>
<evidence type="ECO:0000313" key="2">
    <source>
        <dbReference type="Proteomes" id="UP001239397"/>
    </source>
</evidence>
<reference evidence="1 2" key="1">
    <citation type="submission" date="2023-06" db="EMBL/GenBank/DDBJ databases">
        <authorList>
            <person name="Oyuntsetseg B."/>
            <person name="Kim S.B."/>
        </authorList>
    </citation>
    <scope>NUCLEOTIDE SEQUENCE [LARGE SCALE GENOMIC DNA]</scope>
    <source>
        <strain evidence="1 2">4-36</strain>
    </source>
</reference>
<organism evidence="1 2">
    <name type="scientific">Amycolatopsis mongoliensis</name>
    <dbReference type="NCBI Taxonomy" id="715475"/>
    <lineage>
        <taxon>Bacteria</taxon>
        <taxon>Bacillati</taxon>
        <taxon>Actinomycetota</taxon>
        <taxon>Actinomycetes</taxon>
        <taxon>Pseudonocardiales</taxon>
        <taxon>Pseudonocardiaceae</taxon>
        <taxon>Amycolatopsis</taxon>
    </lineage>
</organism>
<keyword evidence="2" id="KW-1185">Reference proteome</keyword>
<dbReference type="EMBL" id="CP127295">
    <property type="protein sequence ID" value="WIX98392.1"/>
    <property type="molecule type" value="Genomic_DNA"/>
</dbReference>
<evidence type="ECO:0000313" key="1">
    <source>
        <dbReference type="EMBL" id="WIX98392.1"/>
    </source>
</evidence>
<sequence length="44" mass="4643">MPGNPVIVVTGTCEGLGYGTARLLATGTAIVHARPTTRLVRRHE</sequence>
<dbReference type="RefSeq" id="WP_285994877.1">
    <property type="nucleotide sequence ID" value="NZ_CP127295.1"/>
</dbReference>
<proteinExistence type="predicted"/>
<dbReference type="Proteomes" id="UP001239397">
    <property type="component" value="Chromosome"/>
</dbReference>
<name>A0A9Y2JH61_9PSEU</name>
<dbReference type="AlphaFoldDB" id="A0A9Y2JH61"/>
<protein>
    <submittedName>
        <fullName evidence="1">Uncharacterized protein</fullName>
    </submittedName>
</protein>
<accession>A0A9Y2JH61</accession>
<dbReference type="KEGG" id="amog:QRX60_30530"/>